<name>A0AB34K6P5_PRYPA</name>
<sequence length="822" mass="85621">MAGPSHELARLDELREAYTRLLELCHERDQLVTSQTQHLIEHTVAPASGRPHSFGKASLREALRQHPQHFSSDVPRHASTGSARSDDTAEALLQLDEAIGSLLAIALAAQSPPASSSASSHASSAAHEAHARAIAASLCLPLASAHGPAPKLVQPTVFRPFLARDQRLRLCDSACGEAAAAAAAAALPVRLPCGALGATPSLRLQRGDVLHVPFSHAEEAVLRQALAPAAPAEPSAAQFRRAAALLPGRSAEDCARYWESVHPCGDDEQMLVVHSTAPPAEAAPRHSGGAERTAGRRVGRGRAGGSVGGRLEGATPRRAAPAAAAGGRRRTAGGMAALLRTRVPPTPLLMEWARMGGTLGAQRRGTYARYVRRALVCNYQPTSVSCKPTGNVSDLAFSPAGSRHLSLAVGSTEKPHEALLFDLATGGCRTLGRAEGDGHGRTVSAVQFCVGGERVLTSSYDHTVRVWDAADGALLRVLGTPCAAEGTPAGGGAAALAGGGDAEQSLTGIEFEPAGFEDGAAEAVAGAAAAAWAYAGDLPGHADHVFCLAAHPTRPNIAASGGKDSYVVLWDIDRGAAARRIALAQNPLDIAFGCGAADGMVAMGLDVPDDNHAMCSKVCVFDMETGALRINIEQGRGHVSCLHYCNTGDSFLVGGADGVVRQHSSKDGRLMFAYETGMPDVNMVSLSCSGTYVQAAGDKDQAIILDVRRPERALHVLQHDSVGEPVNGVSASWSHLCHSMLVTGSDDSTVRVWDVSLANPLLTKLCGHASPVSCIGLSADDELLASGGDDGKVVLYSVHNSRRYFVGLEQDHFLQEPGSSMR</sequence>
<proteinExistence type="predicted"/>
<dbReference type="EMBL" id="JBGBPQ010000002">
    <property type="protein sequence ID" value="KAL1528872.1"/>
    <property type="molecule type" value="Genomic_DNA"/>
</dbReference>
<feature type="repeat" description="WD" evidence="3">
    <location>
        <begin position="739"/>
        <end position="763"/>
    </location>
</feature>
<dbReference type="InterPro" id="IPR019775">
    <property type="entry name" value="WD40_repeat_CS"/>
</dbReference>
<evidence type="ECO:0000313" key="5">
    <source>
        <dbReference type="EMBL" id="KAL1528872.1"/>
    </source>
</evidence>
<evidence type="ECO:0000256" key="1">
    <source>
        <dbReference type="ARBA" id="ARBA00022574"/>
    </source>
</evidence>
<comment type="caution">
    <text evidence="5">The sequence shown here is derived from an EMBL/GenBank/DDBJ whole genome shotgun (WGS) entry which is preliminary data.</text>
</comment>
<dbReference type="InterPro" id="IPR020472">
    <property type="entry name" value="WD40_PAC1"/>
</dbReference>
<dbReference type="InterPro" id="IPR001680">
    <property type="entry name" value="WD40_rpt"/>
</dbReference>
<dbReference type="PROSITE" id="PS50082">
    <property type="entry name" value="WD_REPEATS_2"/>
    <property type="match status" value="4"/>
</dbReference>
<feature type="region of interest" description="Disordered" evidence="4">
    <location>
        <begin position="67"/>
        <end position="86"/>
    </location>
</feature>
<gene>
    <name evidence="5" type="ORF">AB1Y20_010195</name>
</gene>
<feature type="compositionally biased region" description="Low complexity" evidence="4">
    <location>
        <begin position="312"/>
        <end position="328"/>
    </location>
</feature>
<dbReference type="InterPro" id="IPR011047">
    <property type="entry name" value="Quinoprotein_ADH-like_sf"/>
</dbReference>
<feature type="compositionally biased region" description="Gly residues" evidence="4">
    <location>
        <begin position="301"/>
        <end position="311"/>
    </location>
</feature>
<dbReference type="InterPro" id="IPR015943">
    <property type="entry name" value="WD40/YVTN_repeat-like_dom_sf"/>
</dbReference>
<dbReference type="Gene3D" id="2.130.10.10">
    <property type="entry name" value="YVTN repeat-like/Quinoprotein amine dehydrogenase"/>
    <property type="match status" value="3"/>
</dbReference>
<protein>
    <recommendedName>
        <fullName evidence="7">Guanine nucleotide-binding protein subunit beta-like protein</fullName>
    </recommendedName>
</protein>
<evidence type="ECO:0000313" key="6">
    <source>
        <dbReference type="Proteomes" id="UP001515480"/>
    </source>
</evidence>
<dbReference type="AlphaFoldDB" id="A0AB34K6P5"/>
<keyword evidence="6" id="KW-1185">Reference proteome</keyword>
<organism evidence="5 6">
    <name type="scientific">Prymnesium parvum</name>
    <name type="common">Toxic golden alga</name>
    <dbReference type="NCBI Taxonomy" id="97485"/>
    <lineage>
        <taxon>Eukaryota</taxon>
        <taxon>Haptista</taxon>
        <taxon>Haptophyta</taxon>
        <taxon>Prymnesiophyceae</taxon>
        <taxon>Prymnesiales</taxon>
        <taxon>Prymnesiaceae</taxon>
        <taxon>Prymnesium</taxon>
    </lineage>
</organism>
<evidence type="ECO:0008006" key="7">
    <source>
        <dbReference type="Google" id="ProtNLM"/>
    </source>
</evidence>
<keyword evidence="2" id="KW-0677">Repeat</keyword>
<keyword evidence="1 3" id="KW-0853">WD repeat</keyword>
<evidence type="ECO:0000256" key="2">
    <source>
        <dbReference type="ARBA" id="ARBA00022737"/>
    </source>
</evidence>
<dbReference type="PANTHER" id="PTHR19879">
    <property type="entry name" value="TRANSCRIPTION INITIATION FACTOR TFIID"/>
    <property type="match status" value="1"/>
</dbReference>
<evidence type="ECO:0000256" key="3">
    <source>
        <dbReference type="PROSITE-ProRule" id="PRU00221"/>
    </source>
</evidence>
<dbReference type="PROSITE" id="PS50294">
    <property type="entry name" value="WD_REPEATS_REGION"/>
    <property type="match status" value="3"/>
</dbReference>
<dbReference type="SMART" id="SM00320">
    <property type="entry name" value="WD40"/>
    <property type="match status" value="5"/>
</dbReference>
<feature type="repeat" description="WD" evidence="3">
    <location>
        <begin position="436"/>
        <end position="477"/>
    </location>
</feature>
<accession>A0AB34K6P5</accession>
<feature type="region of interest" description="Disordered" evidence="4">
    <location>
        <begin position="279"/>
        <end position="328"/>
    </location>
</feature>
<dbReference type="PROSITE" id="PS00678">
    <property type="entry name" value="WD_REPEATS_1"/>
    <property type="match status" value="2"/>
</dbReference>
<dbReference type="PANTHER" id="PTHR19879:SF9">
    <property type="entry name" value="TRANSCRIPTION INITIATION FACTOR TFIID SUBUNIT 5"/>
    <property type="match status" value="1"/>
</dbReference>
<evidence type="ECO:0000256" key="4">
    <source>
        <dbReference type="SAM" id="MobiDB-lite"/>
    </source>
</evidence>
<dbReference type="Pfam" id="PF00400">
    <property type="entry name" value="WD40"/>
    <property type="match status" value="5"/>
</dbReference>
<dbReference type="PRINTS" id="PR00320">
    <property type="entry name" value="GPROTEINBRPT"/>
</dbReference>
<feature type="repeat" description="WD" evidence="3">
    <location>
        <begin position="538"/>
        <end position="580"/>
    </location>
</feature>
<reference evidence="5 6" key="1">
    <citation type="journal article" date="2024" name="Science">
        <title>Giant polyketide synthase enzymes in the biosynthesis of giant marine polyether toxins.</title>
        <authorList>
            <person name="Fallon T.R."/>
            <person name="Shende V.V."/>
            <person name="Wierzbicki I.H."/>
            <person name="Pendleton A.L."/>
            <person name="Watervoot N.F."/>
            <person name="Auber R.P."/>
            <person name="Gonzalez D.J."/>
            <person name="Wisecaver J.H."/>
            <person name="Moore B.S."/>
        </authorList>
    </citation>
    <scope>NUCLEOTIDE SEQUENCE [LARGE SCALE GENOMIC DNA]</scope>
    <source>
        <strain evidence="5 6">12B1</strain>
    </source>
</reference>
<feature type="repeat" description="WD" evidence="3">
    <location>
        <begin position="765"/>
        <end position="806"/>
    </location>
</feature>
<dbReference type="SUPFAM" id="SSF50998">
    <property type="entry name" value="Quinoprotein alcohol dehydrogenase-like"/>
    <property type="match status" value="1"/>
</dbReference>
<dbReference type="Proteomes" id="UP001515480">
    <property type="component" value="Unassembled WGS sequence"/>
</dbReference>